<protein>
    <submittedName>
        <fullName evidence="1">Uncharacterized protein</fullName>
    </submittedName>
</protein>
<evidence type="ECO:0000313" key="2">
    <source>
        <dbReference type="Proteomes" id="UP000016933"/>
    </source>
</evidence>
<keyword evidence="2" id="KW-1185">Reference proteome</keyword>
<sequence>MEFLVRHQSARGTPLSQTPFAAAVHVLERATTGSGKQRSAQAQQKSSGWMPMSMWPKFPSVRPDPSDDLEILLASYPEISVGTSRSTVEIYDLKSSPVKVEEMWHRDDMSEIMPDGVARATPIAVPPKEYDASLEAVRREVRSMKIGNLSDYWDVSRAAKGAR</sequence>
<dbReference type="EMBL" id="KB446539">
    <property type="protein sequence ID" value="EME43775.1"/>
    <property type="molecule type" value="Genomic_DNA"/>
</dbReference>
<reference evidence="1 2" key="2">
    <citation type="journal article" date="2012" name="PLoS Pathog.">
        <title>Diverse lifestyles and strategies of plant pathogenesis encoded in the genomes of eighteen Dothideomycetes fungi.</title>
        <authorList>
            <person name="Ohm R.A."/>
            <person name="Feau N."/>
            <person name="Henrissat B."/>
            <person name="Schoch C.L."/>
            <person name="Horwitz B.A."/>
            <person name="Barry K.W."/>
            <person name="Condon B.J."/>
            <person name="Copeland A.C."/>
            <person name="Dhillon B."/>
            <person name="Glaser F."/>
            <person name="Hesse C.N."/>
            <person name="Kosti I."/>
            <person name="LaButti K."/>
            <person name="Lindquist E.A."/>
            <person name="Lucas S."/>
            <person name="Salamov A.A."/>
            <person name="Bradshaw R.E."/>
            <person name="Ciuffetti L."/>
            <person name="Hamelin R.C."/>
            <person name="Kema G.H.J."/>
            <person name="Lawrence C."/>
            <person name="Scott J.A."/>
            <person name="Spatafora J.W."/>
            <person name="Turgeon B.G."/>
            <person name="de Wit P.J.G.M."/>
            <person name="Zhong S."/>
            <person name="Goodwin S.B."/>
            <person name="Grigoriev I.V."/>
        </authorList>
    </citation>
    <scope>NUCLEOTIDE SEQUENCE [LARGE SCALE GENOMIC DNA]</scope>
    <source>
        <strain evidence="2">NZE10 / CBS 128990</strain>
    </source>
</reference>
<dbReference type="Proteomes" id="UP000016933">
    <property type="component" value="Unassembled WGS sequence"/>
</dbReference>
<dbReference type="AlphaFoldDB" id="N1PN13"/>
<reference evidence="2" key="1">
    <citation type="journal article" date="2012" name="PLoS Genet.">
        <title>The genomes of the fungal plant pathogens Cladosporium fulvum and Dothistroma septosporum reveal adaptation to different hosts and lifestyles but also signatures of common ancestry.</title>
        <authorList>
            <person name="de Wit P.J.G.M."/>
            <person name="van der Burgt A."/>
            <person name="Oekmen B."/>
            <person name="Stergiopoulos I."/>
            <person name="Abd-Elsalam K.A."/>
            <person name="Aerts A.L."/>
            <person name="Bahkali A.H."/>
            <person name="Beenen H.G."/>
            <person name="Chettri P."/>
            <person name="Cox M.P."/>
            <person name="Datema E."/>
            <person name="de Vries R.P."/>
            <person name="Dhillon B."/>
            <person name="Ganley A.R."/>
            <person name="Griffiths S.A."/>
            <person name="Guo Y."/>
            <person name="Hamelin R.C."/>
            <person name="Henrissat B."/>
            <person name="Kabir M.S."/>
            <person name="Jashni M.K."/>
            <person name="Kema G."/>
            <person name="Klaubauf S."/>
            <person name="Lapidus A."/>
            <person name="Levasseur A."/>
            <person name="Lindquist E."/>
            <person name="Mehrabi R."/>
            <person name="Ohm R.A."/>
            <person name="Owen T.J."/>
            <person name="Salamov A."/>
            <person name="Schwelm A."/>
            <person name="Schijlen E."/>
            <person name="Sun H."/>
            <person name="van den Burg H.A."/>
            <person name="van Ham R.C.H.J."/>
            <person name="Zhang S."/>
            <person name="Goodwin S.B."/>
            <person name="Grigoriev I.V."/>
            <person name="Collemare J."/>
            <person name="Bradshaw R.E."/>
        </authorList>
    </citation>
    <scope>NUCLEOTIDE SEQUENCE [LARGE SCALE GENOMIC DNA]</scope>
    <source>
        <strain evidence="2">NZE10 / CBS 128990</strain>
    </source>
</reference>
<dbReference type="HOGENOM" id="CLU_1626999_0_0_1"/>
<organism evidence="1 2">
    <name type="scientific">Dothistroma septosporum (strain NZE10 / CBS 128990)</name>
    <name type="common">Red band needle blight fungus</name>
    <name type="synonym">Mycosphaerella pini</name>
    <dbReference type="NCBI Taxonomy" id="675120"/>
    <lineage>
        <taxon>Eukaryota</taxon>
        <taxon>Fungi</taxon>
        <taxon>Dikarya</taxon>
        <taxon>Ascomycota</taxon>
        <taxon>Pezizomycotina</taxon>
        <taxon>Dothideomycetes</taxon>
        <taxon>Dothideomycetidae</taxon>
        <taxon>Mycosphaerellales</taxon>
        <taxon>Mycosphaerellaceae</taxon>
        <taxon>Dothistroma</taxon>
    </lineage>
</organism>
<evidence type="ECO:0000313" key="1">
    <source>
        <dbReference type="EMBL" id="EME43775.1"/>
    </source>
</evidence>
<name>N1PN13_DOTSN</name>
<proteinExistence type="predicted"/>
<accession>N1PN13</accession>
<gene>
    <name evidence="1" type="ORF">DOTSEDRAFT_71569</name>
</gene>